<dbReference type="NCBIfam" id="TIGR01205">
    <property type="entry name" value="D_ala_D_alaTIGR"/>
    <property type="match status" value="1"/>
</dbReference>
<evidence type="ECO:0000256" key="2">
    <source>
        <dbReference type="ARBA" id="ARBA00001946"/>
    </source>
</evidence>
<evidence type="ECO:0000256" key="9">
    <source>
        <dbReference type="ARBA" id="ARBA00022741"/>
    </source>
</evidence>
<dbReference type="EMBL" id="BAAFSF010000004">
    <property type="protein sequence ID" value="GAB1252206.1"/>
    <property type="molecule type" value="Genomic_DNA"/>
</dbReference>
<evidence type="ECO:0000256" key="7">
    <source>
        <dbReference type="ARBA" id="ARBA00022598"/>
    </source>
</evidence>
<dbReference type="PROSITE" id="PS00843">
    <property type="entry name" value="DALA_DALA_LIGASE_1"/>
    <property type="match status" value="1"/>
</dbReference>
<dbReference type="SUPFAM" id="SSF52440">
    <property type="entry name" value="PreATP-grasp domain"/>
    <property type="match status" value="1"/>
</dbReference>
<evidence type="ECO:0000313" key="19">
    <source>
        <dbReference type="Proteomes" id="UP001628220"/>
    </source>
</evidence>
<evidence type="ECO:0000313" key="18">
    <source>
        <dbReference type="EMBL" id="GAB1252206.1"/>
    </source>
</evidence>
<evidence type="ECO:0000256" key="5">
    <source>
        <dbReference type="ARBA" id="ARBA00012216"/>
    </source>
</evidence>
<dbReference type="Pfam" id="PF01820">
    <property type="entry name" value="Dala_Dala_lig_N"/>
    <property type="match status" value="1"/>
</dbReference>
<comment type="cofactor">
    <cofactor evidence="2">
        <name>Mg(2+)</name>
        <dbReference type="ChEBI" id="CHEBI:18420"/>
    </cofactor>
</comment>
<comment type="function">
    <text evidence="15">Cell wall formation.</text>
</comment>
<dbReference type="PROSITE" id="PS00844">
    <property type="entry name" value="DALA_DALA_LIGASE_2"/>
    <property type="match status" value="1"/>
</dbReference>
<dbReference type="PANTHER" id="PTHR23132">
    <property type="entry name" value="D-ALANINE--D-ALANINE LIGASE"/>
    <property type="match status" value="1"/>
</dbReference>
<dbReference type="Pfam" id="PF07478">
    <property type="entry name" value="Dala_Dala_lig_C"/>
    <property type="match status" value="1"/>
</dbReference>
<evidence type="ECO:0000256" key="3">
    <source>
        <dbReference type="ARBA" id="ARBA00004496"/>
    </source>
</evidence>
<dbReference type="RefSeq" id="WP_411915967.1">
    <property type="nucleotide sequence ID" value="NZ_BAAFSF010000004.1"/>
</dbReference>
<dbReference type="NCBIfam" id="NF002527">
    <property type="entry name" value="PRK01966.1-3"/>
    <property type="match status" value="1"/>
</dbReference>
<evidence type="ECO:0000259" key="17">
    <source>
        <dbReference type="PROSITE" id="PS50975"/>
    </source>
</evidence>
<dbReference type="PROSITE" id="PS50975">
    <property type="entry name" value="ATP_GRASP"/>
    <property type="match status" value="1"/>
</dbReference>
<evidence type="ECO:0000256" key="12">
    <source>
        <dbReference type="ARBA" id="ARBA00022984"/>
    </source>
</evidence>
<dbReference type="EC" id="6.3.2.4" evidence="5 15"/>
<comment type="similarity">
    <text evidence="4 15">Belongs to the D-alanine--D-alanine ligase family.</text>
</comment>
<dbReference type="InterPro" id="IPR011127">
    <property type="entry name" value="Dala_Dala_lig_N"/>
</dbReference>
<dbReference type="PIRSF" id="PIRSF039102">
    <property type="entry name" value="Ddl/VanB"/>
    <property type="match status" value="1"/>
</dbReference>
<dbReference type="Gene3D" id="3.40.50.20">
    <property type="match status" value="1"/>
</dbReference>
<accession>A0ABQ0E3H0</accession>
<reference evidence="18 19" key="1">
    <citation type="journal article" date="2025" name="Int. J. Syst. Evol. Microbiol.">
        <title>Desulfovibrio falkowii sp. nov., Porphyromonas miyakawae sp. nov., Mediterraneibacter flintii sp. nov. and Owariibacterium komagatae gen. nov., sp. nov., isolated from human faeces.</title>
        <authorList>
            <person name="Hamaguchi T."/>
            <person name="Ohara M."/>
            <person name="Hisatomi A."/>
            <person name="Sekiguchi K."/>
            <person name="Takeda J.I."/>
            <person name="Ueyama J."/>
            <person name="Ito M."/>
            <person name="Nishiwaki H."/>
            <person name="Ogi T."/>
            <person name="Hirayama M."/>
            <person name="Ohkuma M."/>
            <person name="Sakamoto M."/>
            <person name="Ohno K."/>
        </authorList>
    </citation>
    <scope>NUCLEOTIDE SEQUENCE [LARGE SCALE GENOMIC DNA]</scope>
    <source>
        <strain evidence="18 19">13CB11C</strain>
    </source>
</reference>
<dbReference type="InterPro" id="IPR011095">
    <property type="entry name" value="Dala_Dala_lig_C"/>
</dbReference>
<gene>
    <name evidence="15" type="primary">ddl</name>
    <name evidence="18" type="ORF">Tsumi_13120</name>
</gene>
<dbReference type="SUPFAM" id="SSF56059">
    <property type="entry name" value="Glutathione synthetase ATP-binding domain-like"/>
    <property type="match status" value="1"/>
</dbReference>
<evidence type="ECO:0000256" key="6">
    <source>
        <dbReference type="ARBA" id="ARBA00022490"/>
    </source>
</evidence>
<dbReference type="InterPro" id="IPR011761">
    <property type="entry name" value="ATP-grasp"/>
</dbReference>
<dbReference type="Proteomes" id="UP001628220">
    <property type="component" value="Unassembled WGS sequence"/>
</dbReference>
<dbReference type="Gene3D" id="3.30.1490.20">
    <property type="entry name" value="ATP-grasp fold, A domain"/>
    <property type="match status" value="1"/>
</dbReference>
<feature type="domain" description="ATP-grasp" evidence="17">
    <location>
        <begin position="125"/>
        <end position="326"/>
    </location>
</feature>
<dbReference type="InterPro" id="IPR016185">
    <property type="entry name" value="PreATP-grasp_dom_sf"/>
</dbReference>
<dbReference type="Gene3D" id="3.30.470.20">
    <property type="entry name" value="ATP-grasp fold, B domain"/>
    <property type="match status" value="1"/>
</dbReference>
<evidence type="ECO:0000256" key="11">
    <source>
        <dbReference type="ARBA" id="ARBA00022960"/>
    </source>
</evidence>
<comment type="subcellular location">
    <subcellularLocation>
        <location evidence="3 15">Cytoplasm</location>
    </subcellularLocation>
</comment>
<dbReference type="InterPro" id="IPR005905">
    <property type="entry name" value="D_ala_D_ala"/>
</dbReference>
<evidence type="ECO:0000256" key="15">
    <source>
        <dbReference type="HAMAP-Rule" id="MF_00047"/>
    </source>
</evidence>
<comment type="pathway">
    <text evidence="15">Cell wall biogenesis; peptidoglycan biosynthesis.</text>
</comment>
<comment type="cofactor">
    <cofactor evidence="1">
        <name>Mn(2+)</name>
        <dbReference type="ChEBI" id="CHEBI:29035"/>
    </cofactor>
</comment>
<dbReference type="InterPro" id="IPR000291">
    <property type="entry name" value="D-Ala_lig_Van_CS"/>
</dbReference>
<keyword evidence="11 15" id="KW-0133">Cell shape</keyword>
<dbReference type="PANTHER" id="PTHR23132:SF23">
    <property type="entry name" value="D-ALANINE--D-ALANINE LIGASE B"/>
    <property type="match status" value="1"/>
</dbReference>
<evidence type="ECO:0000256" key="16">
    <source>
        <dbReference type="PROSITE-ProRule" id="PRU00409"/>
    </source>
</evidence>
<evidence type="ECO:0000256" key="10">
    <source>
        <dbReference type="ARBA" id="ARBA00022840"/>
    </source>
</evidence>
<keyword evidence="13 15" id="KW-0961">Cell wall biogenesis/degradation</keyword>
<evidence type="ECO:0000256" key="13">
    <source>
        <dbReference type="ARBA" id="ARBA00023316"/>
    </source>
</evidence>
<comment type="caution">
    <text evidence="18">The sequence shown here is derived from an EMBL/GenBank/DDBJ whole genome shotgun (WGS) entry which is preliminary data.</text>
</comment>
<evidence type="ECO:0000256" key="8">
    <source>
        <dbReference type="ARBA" id="ARBA00022723"/>
    </source>
</evidence>
<organism evidence="18 19">
    <name type="scientific">Porphyromonas miyakawae</name>
    <dbReference type="NCBI Taxonomy" id="3137470"/>
    <lineage>
        <taxon>Bacteria</taxon>
        <taxon>Pseudomonadati</taxon>
        <taxon>Bacteroidota</taxon>
        <taxon>Bacteroidia</taxon>
        <taxon>Bacteroidales</taxon>
        <taxon>Porphyromonadaceae</taxon>
        <taxon>Porphyromonas</taxon>
    </lineage>
</organism>
<keyword evidence="8" id="KW-0479">Metal-binding</keyword>
<protein>
    <recommendedName>
        <fullName evidence="5 15">D-alanine--D-alanine ligase</fullName>
        <ecNumber evidence="5 15">6.3.2.4</ecNumber>
    </recommendedName>
    <alternativeName>
        <fullName evidence="15">D-Ala-D-Ala ligase</fullName>
    </alternativeName>
    <alternativeName>
        <fullName evidence="15">D-alanylalanine synthetase</fullName>
    </alternativeName>
</protein>
<sequence>MTNDTFHIAVVAGGYSGERSISLLSAGTIMQRLSKQPHITPHLVVIDRKEWVLSEEDKQYPIDKNDFSALRSTGEKLHFDYAFITIHGTPGENGLLQGYFDLLGIPYNTGGVFTESLTFNKFHCNRYLSSVGIRTTQGLRIEKGEQVMAKDIVAQYGLPLFVKPNSGGSSIATTKVTKEEDLVKAIELAFTADHTVLVEQFVAGREVTCGCVVLRDSLYTLPLSEVEVPANTFFDYNAKYHGASREITPAQINPEIAEEVQRITRSVARKIDAHGIIRIDYIISASGEPTLIEVNTTPGMTEASFIPQQVAAAGRDLGNILYTIIKDSIPL</sequence>
<keyword evidence="6 15" id="KW-0963">Cytoplasm</keyword>
<keyword evidence="7 15" id="KW-0436">Ligase</keyword>
<keyword evidence="9 16" id="KW-0547">Nucleotide-binding</keyword>
<dbReference type="HAMAP" id="MF_00047">
    <property type="entry name" value="Dala_Dala_lig"/>
    <property type="match status" value="1"/>
</dbReference>
<name>A0ABQ0E3H0_9PORP</name>
<evidence type="ECO:0000256" key="14">
    <source>
        <dbReference type="ARBA" id="ARBA00047614"/>
    </source>
</evidence>
<dbReference type="InterPro" id="IPR013815">
    <property type="entry name" value="ATP_grasp_subdomain_1"/>
</dbReference>
<comment type="catalytic activity">
    <reaction evidence="14 15">
        <text>2 D-alanine + ATP = D-alanyl-D-alanine + ADP + phosphate + H(+)</text>
        <dbReference type="Rhea" id="RHEA:11224"/>
        <dbReference type="ChEBI" id="CHEBI:15378"/>
        <dbReference type="ChEBI" id="CHEBI:30616"/>
        <dbReference type="ChEBI" id="CHEBI:43474"/>
        <dbReference type="ChEBI" id="CHEBI:57416"/>
        <dbReference type="ChEBI" id="CHEBI:57822"/>
        <dbReference type="ChEBI" id="CHEBI:456216"/>
        <dbReference type="EC" id="6.3.2.4"/>
    </reaction>
</comment>
<keyword evidence="12 15" id="KW-0573">Peptidoglycan synthesis</keyword>
<keyword evidence="19" id="KW-1185">Reference proteome</keyword>
<proteinExistence type="inferred from homology"/>
<evidence type="ECO:0000256" key="4">
    <source>
        <dbReference type="ARBA" id="ARBA00010871"/>
    </source>
</evidence>
<dbReference type="GO" id="GO:0016874">
    <property type="term" value="F:ligase activity"/>
    <property type="evidence" value="ECO:0007669"/>
    <property type="project" value="UniProtKB-KW"/>
</dbReference>
<evidence type="ECO:0000256" key="1">
    <source>
        <dbReference type="ARBA" id="ARBA00001936"/>
    </source>
</evidence>
<keyword evidence="10 16" id="KW-0067">ATP-binding</keyword>